<dbReference type="Pfam" id="PF08379">
    <property type="entry name" value="Bact_transglu_N"/>
    <property type="match status" value="1"/>
</dbReference>
<evidence type="ECO:0000313" key="3">
    <source>
        <dbReference type="EMBL" id="NKE17879.1"/>
    </source>
</evidence>
<dbReference type="SMART" id="SM00460">
    <property type="entry name" value="TGc"/>
    <property type="match status" value="1"/>
</dbReference>
<dbReference type="PANTHER" id="PTHR33490:SF1">
    <property type="entry name" value="SLL1233 PROTEIN"/>
    <property type="match status" value="1"/>
</dbReference>
<reference evidence="2" key="3">
    <citation type="journal article" date="2021" name="Syst. Appl. Microbiol.">
        <title>Roseomonas hellenica sp. nov., isolated from roots of wild-growing Alkanna tinctoria.</title>
        <authorList>
            <person name="Rat A."/>
            <person name="Naranjo H.D."/>
            <person name="Lebbe L."/>
            <person name="Cnockaert M."/>
            <person name="Krigas N."/>
            <person name="Grigoriadou K."/>
            <person name="Maloupa E."/>
            <person name="Willems A."/>
        </authorList>
    </citation>
    <scope>NUCLEOTIDE SEQUENCE</scope>
    <source>
        <strain evidence="2">LMG 31161</strain>
    </source>
</reference>
<dbReference type="RefSeq" id="WP_168041775.1">
    <property type="nucleotide sequence ID" value="NZ_JAAEDK010000009.1"/>
</dbReference>
<dbReference type="Proteomes" id="UP001138708">
    <property type="component" value="Unassembled WGS sequence"/>
</dbReference>
<feature type="domain" description="Transglutaminase-like" evidence="1">
    <location>
        <begin position="175"/>
        <end position="242"/>
    </location>
</feature>
<keyword evidence="4" id="KW-1185">Reference proteome</keyword>
<dbReference type="Proteomes" id="UP000746741">
    <property type="component" value="Unassembled WGS sequence"/>
</dbReference>
<dbReference type="SUPFAM" id="SSF54001">
    <property type="entry name" value="Cysteine proteinases"/>
    <property type="match status" value="1"/>
</dbReference>
<dbReference type="AlphaFoldDB" id="A0A9X9WEC5"/>
<evidence type="ECO:0000259" key="1">
    <source>
        <dbReference type="SMART" id="SM00460"/>
    </source>
</evidence>
<evidence type="ECO:0000313" key="4">
    <source>
        <dbReference type="Proteomes" id="UP000746741"/>
    </source>
</evidence>
<reference evidence="3 4" key="2">
    <citation type="submission" date="2020-02" db="EMBL/GenBank/DDBJ databases">
        <authorList>
            <person name="Sun Q."/>
            <person name="Inoue M."/>
        </authorList>
    </citation>
    <scope>NUCLEOTIDE SEQUENCE [LARGE SCALE GENOMIC DNA]</scope>
    <source>
        <strain evidence="3 4">KCTC 22478</strain>
    </source>
</reference>
<dbReference type="Gene3D" id="3.10.620.30">
    <property type="match status" value="1"/>
</dbReference>
<dbReference type="InterPro" id="IPR038765">
    <property type="entry name" value="Papain-like_cys_pep_sf"/>
</dbReference>
<accession>A0A9X9WEC5</accession>
<protein>
    <submittedName>
        <fullName evidence="2">Transglutaminase family protein</fullName>
    </submittedName>
</protein>
<evidence type="ECO:0000313" key="2">
    <source>
        <dbReference type="EMBL" id="MBR0658685.1"/>
    </source>
</evidence>
<dbReference type="EMBL" id="JAAEDK010000009">
    <property type="protein sequence ID" value="MBR0658685.1"/>
    <property type="molecule type" value="Genomic_DNA"/>
</dbReference>
<name>A0A9X9WEC5_9PROT</name>
<sequence>MPILGVHHVTTYRYRQPVAFGEHRMMFRPREGHDQRLIEAKLEITPEPSEIRWLHDVFGNSVAIACFSGRACELRFDSSVRLDHLPVNSLDYPIEHGAEIYPFSYDVEDIPDLARSIERQYADPDHELERWARQFLRRDGPTGTRDLLARLTHGVRQRFAYIARSEKGVQEPLLTLHLGSGTCRDFAVFLIEVLRSLGLAARFVSGYIYASEQDGRIGGGATHAWLRVYVPGAGWVELDPTNGIIGNRDLIRVAVARDHRQIVPLHGTWTGFPSDNLGMTVDVSVTAIEPGS</sequence>
<evidence type="ECO:0000313" key="5">
    <source>
        <dbReference type="Proteomes" id="UP001138708"/>
    </source>
</evidence>
<organism evidence="2 5">
    <name type="scientific">Neoroseomonas oryzicola</name>
    <dbReference type="NCBI Taxonomy" id="535904"/>
    <lineage>
        <taxon>Bacteria</taxon>
        <taxon>Pseudomonadati</taxon>
        <taxon>Pseudomonadota</taxon>
        <taxon>Alphaproteobacteria</taxon>
        <taxon>Acetobacterales</taxon>
        <taxon>Acetobacteraceae</taxon>
        <taxon>Neoroseomonas</taxon>
    </lineage>
</organism>
<proteinExistence type="predicted"/>
<dbReference type="EMBL" id="JAAVUP010000003">
    <property type="protein sequence ID" value="NKE17879.1"/>
    <property type="molecule type" value="Genomic_DNA"/>
</dbReference>
<reference evidence="2" key="1">
    <citation type="submission" date="2020-01" db="EMBL/GenBank/DDBJ databases">
        <authorList>
            <person name="Rat A."/>
        </authorList>
    </citation>
    <scope>NUCLEOTIDE SEQUENCE</scope>
    <source>
        <strain evidence="2">LMG 31161</strain>
    </source>
</reference>
<comment type="caution">
    <text evidence="2">The sequence shown here is derived from an EMBL/GenBank/DDBJ whole genome shotgun (WGS) entry which is preliminary data.</text>
</comment>
<dbReference type="InterPro" id="IPR002931">
    <property type="entry name" value="Transglutaminase-like"/>
</dbReference>
<dbReference type="PANTHER" id="PTHR33490">
    <property type="entry name" value="BLR5614 PROTEIN-RELATED"/>
    <property type="match status" value="1"/>
</dbReference>
<gene>
    <name evidence="3" type="ORF">GWK15_13080</name>
    <name evidence="2" type="ORF">GXW75_05455</name>
</gene>
<dbReference type="Pfam" id="PF01841">
    <property type="entry name" value="Transglut_core"/>
    <property type="match status" value="1"/>
</dbReference>
<dbReference type="InterPro" id="IPR013589">
    <property type="entry name" value="Bac_transglu_N"/>
</dbReference>